<feature type="transmembrane region" description="Helical" evidence="1">
    <location>
        <begin position="414"/>
        <end position="434"/>
    </location>
</feature>
<comment type="caution">
    <text evidence="2">The sequence shown here is derived from an EMBL/GenBank/DDBJ whole genome shotgun (WGS) entry which is preliminary data.</text>
</comment>
<accession>A0AAV0UPS2</accession>
<dbReference type="EMBL" id="CANTFL010001335">
    <property type="protein sequence ID" value="CAI5737479.1"/>
    <property type="molecule type" value="Genomic_DNA"/>
</dbReference>
<dbReference type="AlphaFoldDB" id="A0AAV0UPS2"/>
<keyword evidence="1" id="KW-0812">Transmembrane</keyword>
<proteinExistence type="predicted"/>
<reference evidence="2" key="1">
    <citation type="submission" date="2022-12" db="EMBL/GenBank/DDBJ databases">
        <authorList>
            <person name="Webb A."/>
        </authorList>
    </citation>
    <scope>NUCLEOTIDE SEQUENCE</scope>
    <source>
        <strain evidence="2">Hp1</strain>
    </source>
</reference>
<evidence type="ECO:0000313" key="2">
    <source>
        <dbReference type="EMBL" id="CAI5737479.1"/>
    </source>
</evidence>
<name>A0AAV0UPS2_HYABA</name>
<keyword evidence="1" id="KW-0472">Membrane</keyword>
<protein>
    <submittedName>
        <fullName evidence="2">Uncharacterized protein</fullName>
    </submittedName>
</protein>
<keyword evidence="1" id="KW-1133">Transmembrane helix</keyword>
<evidence type="ECO:0000313" key="3">
    <source>
        <dbReference type="Proteomes" id="UP001162031"/>
    </source>
</evidence>
<gene>
    <name evidence="2" type="ORF">HBR001_LOCUS7171</name>
</gene>
<evidence type="ECO:0000256" key="1">
    <source>
        <dbReference type="SAM" id="Phobius"/>
    </source>
</evidence>
<organism evidence="2 3">
    <name type="scientific">Hyaloperonospora brassicae</name>
    <name type="common">Brassica downy mildew</name>
    <name type="synonym">Peronospora brassicae</name>
    <dbReference type="NCBI Taxonomy" id="162125"/>
    <lineage>
        <taxon>Eukaryota</taxon>
        <taxon>Sar</taxon>
        <taxon>Stramenopiles</taxon>
        <taxon>Oomycota</taxon>
        <taxon>Peronosporomycetes</taxon>
        <taxon>Peronosporales</taxon>
        <taxon>Peronosporaceae</taxon>
        <taxon>Hyaloperonospora</taxon>
    </lineage>
</organism>
<sequence length="435" mass="48303">MLPVVSVVYTKASSVSSEETQLAQYVALCLATSGRCAKTYLVGIHADETRPDDRRLKTTASGAMALRSDGAVLHSRQLSGELYEETDDWMKLGTCDLWLLVLEVDVTLSVVEFLRKRLGQQDQDRPKRVVWSLQTTLRRLALLNAALPDAIVLHGGTAFQIVKDEKDVLRPLSNGCFFVERLSNEKSSAIYALNVLEGTGIQVLSRGNVQAIKWGCTMLRTFYYINALTGKSVHEGLRDRKTRFVFLQALTEMDRLFRAVLASVAAANKKSERKSGDADPDTSAATLFSVRSLMVLLPLPDWIFNHFVLRMLDLGLGAPFEEATSVITSDLAARPPLQTKFETEFRDVFELAAGRDMVLPALEMVKKKFASIRKQQELEEKDGVTSRTTVCIDSAALLAEVTLAPDCTSASRTFFLKAFATFVLTLLLGLYLFVW</sequence>
<dbReference type="Proteomes" id="UP001162031">
    <property type="component" value="Unassembled WGS sequence"/>
</dbReference>
<keyword evidence="3" id="KW-1185">Reference proteome</keyword>